<dbReference type="EMBL" id="BMAV01002493">
    <property type="protein sequence ID" value="GFY41425.1"/>
    <property type="molecule type" value="Genomic_DNA"/>
</dbReference>
<evidence type="ECO:0000313" key="2">
    <source>
        <dbReference type="Proteomes" id="UP000886998"/>
    </source>
</evidence>
<keyword evidence="2" id="KW-1185">Reference proteome</keyword>
<name>A0A8X6WVB8_9ARAC</name>
<sequence>MSRYRTRYISPSAGTICAARSTWKGGEFVTGPKGNYESNEILDSSGGLMINRLQNSPFPLAISGAGVPDGVLRCHLGFAFSNRRWGRHIVCVRNPFGVNS</sequence>
<gene>
    <name evidence="1" type="ORF">TNIN_244001</name>
</gene>
<dbReference type="Proteomes" id="UP000886998">
    <property type="component" value="Unassembled WGS sequence"/>
</dbReference>
<evidence type="ECO:0000313" key="1">
    <source>
        <dbReference type="EMBL" id="GFY41425.1"/>
    </source>
</evidence>
<proteinExistence type="predicted"/>
<reference evidence="1" key="1">
    <citation type="submission" date="2020-08" db="EMBL/GenBank/DDBJ databases">
        <title>Multicomponent nature underlies the extraordinary mechanical properties of spider dragline silk.</title>
        <authorList>
            <person name="Kono N."/>
            <person name="Nakamura H."/>
            <person name="Mori M."/>
            <person name="Yoshida Y."/>
            <person name="Ohtoshi R."/>
            <person name="Malay A.D."/>
            <person name="Moran D.A.P."/>
            <person name="Tomita M."/>
            <person name="Numata K."/>
            <person name="Arakawa K."/>
        </authorList>
    </citation>
    <scope>NUCLEOTIDE SEQUENCE</scope>
</reference>
<accession>A0A8X6WVB8</accession>
<protein>
    <submittedName>
        <fullName evidence="1">Uncharacterized protein</fullName>
    </submittedName>
</protein>
<comment type="caution">
    <text evidence="1">The sequence shown here is derived from an EMBL/GenBank/DDBJ whole genome shotgun (WGS) entry which is preliminary data.</text>
</comment>
<dbReference type="AlphaFoldDB" id="A0A8X6WVB8"/>
<organism evidence="1 2">
    <name type="scientific">Trichonephila inaurata madagascariensis</name>
    <dbReference type="NCBI Taxonomy" id="2747483"/>
    <lineage>
        <taxon>Eukaryota</taxon>
        <taxon>Metazoa</taxon>
        <taxon>Ecdysozoa</taxon>
        <taxon>Arthropoda</taxon>
        <taxon>Chelicerata</taxon>
        <taxon>Arachnida</taxon>
        <taxon>Araneae</taxon>
        <taxon>Araneomorphae</taxon>
        <taxon>Entelegynae</taxon>
        <taxon>Araneoidea</taxon>
        <taxon>Nephilidae</taxon>
        <taxon>Trichonephila</taxon>
        <taxon>Trichonephila inaurata</taxon>
    </lineage>
</organism>